<dbReference type="OrthoDB" id="39497at2759"/>
<dbReference type="InterPro" id="IPR048255">
    <property type="entry name" value="IML1_N"/>
</dbReference>
<proteinExistence type="predicted"/>
<dbReference type="GO" id="GO:1904262">
    <property type="term" value="P:negative regulation of TORC1 signaling"/>
    <property type="evidence" value="ECO:0007669"/>
    <property type="project" value="TreeGrafter"/>
</dbReference>
<comment type="caution">
    <text evidence="3">The sequence shown here is derived from an EMBL/GenBank/DDBJ whole genome shotgun (WGS) entry which is preliminary data.</text>
</comment>
<dbReference type="PROSITE" id="PS50186">
    <property type="entry name" value="DEP"/>
    <property type="match status" value="1"/>
</dbReference>
<dbReference type="GO" id="GO:0005096">
    <property type="term" value="F:GTPase activator activity"/>
    <property type="evidence" value="ECO:0007669"/>
    <property type="project" value="InterPro"/>
</dbReference>
<dbReference type="Proteomes" id="UP001152320">
    <property type="component" value="Chromosome 4"/>
</dbReference>
<feature type="region of interest" description="Disordered" evidence="1">
    <location>
        <begin position="1306"/>
        <end position="1333"/>
    </location>
</feature>
<evidence type="ECO:0000256" key="1">
    <source>
        <dbReference type="SAM" id="MobiDB-lite"/>
    </source>
</evidence>
<feature type="domain" description="DEP" evidence="2">
    <location>
        <begin position="949"/>
        <end position="1011"/>
    </location>
</feature>
<dbReference type="GO" id="GO:0034198">
    <property type="term" value="P:cellular response to amino acid starvation"/>
    <property type="evidence" value="ECO:0007669"/>
    <property type="project" value="TreeGrafter"/>
</dbReference>
<dbReference type="GO" id="GO:0035556">
    <property type="term" value="P:intracellular signal transduction"/>
    <property type="evidence" value="ECO:0007669"/>
    <property type="project" value="InterPro"/>
</dbReference>
<keyword evidence="4" id="KW-1185">Reference proteome</keyword>
<feature type="compositionally biased region" description="Low complexity" evidence="1">
    <location>
        <begin position="871"/>
        <end position="884"/>
    </location>
</feature>
<feature type="region of interest" description="Disordered" evidence="1">
    <location>
        <begin position="898"/>
        <end position="919"/>
    </location>
</feature>
<evidence type="ECO:0000259" key="2">
    <source>
        <dbReference type="PROSITE" id="PS50186"/>
    </source>
</evidence>
<organism evidence="3 4">
    <name type="scientific">Holothuria leucospilota</name>
    <name type="common">Black long sea cucumber</name>
    <name type="synonym">Mertensiothuria leucospilota</name>
    <dbReference type="NCBI Taxonomy" id="206669"/>
    <lineage>
        <taxon>Eukaryota</taxon>
        <taxon>Metazoa</taxon>
        <taxon>Echinodermata</taxon>
        <taxon>Eleutherozoa</taxon>
        <taxon>Echinozoa</taxon>
        <taxon>Holothuroidea</taxon>
        <taxon>Aspidochirotacea</taxon>
        <taxon>Aspidochirotida</taxon>
        <taxon>Holothuriidae</taxon>
        <taxon>Holothuria</taxon>
    </lineage>
</organism>
<sequence length="1333" mass="152794">MKTFKLLVHSKGFSEDDVVIDPKEFPDIKIGDILEIYHPDENNSHLLVQVKSFKTTLQQKDIISVDQGIASLFKLRAYMPVRVEKVDPSEVALDLVELVFKEQYISRSDMWKLRANLLNSSIRFHQNIKALGIRAQVQDLWADGVKVTCGVISSDTRVIFRSSTAMVIIFIQMSSEMWEFDTCGDLYMEKAVNGFLTDLFEKWSDKNICHEVSIILFSRKYYHVQGIEDIPIAAQRRMHTDYTGKIYEDFYRVVAQNIRSDDWRPFLTTVKRVVQSYERDIEQHINKVPGMPKGHTSKSSQGNVLEAINMAMNVFDNHYINRNFDRTGQLVIVITPGAGVFEADRTLYGITKQRMVDYGVGSDMVCLAEQPPHAVPLIIFQDAIRKDVSYTEKYSIVHWLNYSFYFSRSQKRMLESSKSTFIPRMRIPERKIPEEEDSLPSLPRLQTPHPVILYKQQTGLDDVDEDEIYREYDRKIFQLPEKPKKVVNNPFSPSSLKVKLTTDRRRWTHAFPHGPHGEVIQTHHQISGSLYVTPSSDSDTIDAYVSPSSSGSSLHNMSTDNLTESETNLLSPIVADSKKRVGCAWGITGEQAWSPFLQTGVDWKSLTTTACFPVTTDFFPDNSSLELEYSEAPHTMDIPTSDRNILREIFQELIAQRLIQDFQLVIIPGEELSNLGQRGSSNLPLVTDASKNEFVMSCGNTFHKLTLNEELRNITVVIYVRRREEPEPRDKLSYYYSLWALDMSEYQLVQNRIYHKSLEDDWNYRDNYICRECSQIRDEDFIFNQKLKFWSSRYLLLPACTSTIKKLQEEDYGGPFDVFQLRDQNAQQLLITAFLKFAEILNKKKAPSKQQKLSMETPAAQRKMSRSSGNATPTATQPPQAPTASTIQTVLSNLSFVQKDDSQGSPSVPQTPVPDKLTRKSPLQNIATAMKAENTGVTFLSAEQRSLPPYTFLSHDAVQWVQDNVDTNLSFRQAISILNVMLESKYIQGVFKTAETSKEILYGYYLYYFPPPEGSAGKTKATSAVPGDYLDPWFEAACIPPQKTATLDNVQWPKWKVMEFEVGNSPLSERFWRCQLGFQEFYDPNQAFNIELQWVMSTPLALNEMILNWARRVFPFGLHLIPAIVDPFGSQEDIADPMRKAIFIPVDIPPWISDPQEIVRIQRAILTRFGFIPNNTIGSSPAAYQYSSESSENEMKEKFIHVTGHAFVSPFKGRSDKGIRQPSSNVCVCKHDHEPEAKERRRVPSKEDSEDEIGFLWVRNCLLSKRWKLQATGDERLHDALLSDFRRFCANERCRLEDAIQNMATESVEEEVEMEDIQEEVKDDGQDEDGNQM</sequence>
<feature type="region of interest" description="Disordered" evidence="1">
    <location>
        <begin position="847"/>
        <end position="884"/>
    </location>
</feature>
<evidence type="ECO:0000313" key="4">
    <source>
        <dbReference type="Proteomes" id="UP001152320"/>
    </source>
</evidence>
<dbReference type="SMART" id="SM00049">
    <property type="entry name" value="DEP"/>
    <property type="match status" value="1"/>
</dbReference>
<name>A0A9Q1CG78_HOLLE</name>
<gene>
    <name evidence="3" type="ORF">HOLleu_11400</name>
</gene>
<dbReference type="EMBL" id="JAIZAY010000004">
    <property type="protein sequence ID" value="KAJ8044049.1"/>
    <property type="molecule type" value="Genomic_DNA"/>
</dbReference>
<dbReference type="InterPro" id="IPR000591">
    <property type="entry name" value="DEP_dom"/>
</dbReference>
<dbReference type="InterPro" id="IPR045838">
    <property type="entry name" value="DEPDC5_CTD"/>
</dbReference>
<dbReference type="InterPro" id="IPR055213">
    <property type="entry name" value="IML1_double_psi_beta_barrel"/>
</dbReference>
<accession>A0A9Q1CG78</accession>
<dbReference type="InterPro" id="IPR036388">
    <property type="entry name" value="WH-like_DNA-bd_sf"/>
</dbReference>
<dbReference type="Gene3D" id="1.10.10.10">
    <property type="entry name" value="Winged helix-like DNA-binding domain superfamily/Winged helix DNA-binding domain"/>
    <property type="match status" value="1"/>
</dbReference>
<dbReference type="GO" id="GO:0010508">
    <property type="term" value="P:positive regulation of autophagy"/>
    <property type="evidence" value="ECO:0007669"/>
    <property type="project" value="TreeGrafter"/>
</dbReference>
<dbReference type="Pfam" id="PF19418">
    <property type="entry name" value="DEPDC5_CTD"/>
    <property type="match status" value="1"/>
</dbReference>
<dbReference type="PANTHER" id="PTHR13179">
    <property type="entry name" value="DEP DOMAIN CONTAINING PROTEIN 5"/>
    <property type="match status" value="1"/>
</dbReference>
<reference evidence="3" key="1">
    <citation type="submission" date="2021-10" db="EMBL/GenBank/DDBJ databases">
        <title>Tropical sea cucumber genome reveals ecological adaptation and Cuvierian tubules defense mechanism.</title>
        <authorList>
            <person name="Chen T."/>
        </authorList>
    </citation>
    <scope>NUCLEOTIDE SEQUENCE</scope>
    <source>
        <strain evidence="3">Nanhai2018</strain>
        <tissue evidence="3">Muscle</tissue>
    </source>
</reference>
<dbReference type="GO" id="GO:1990130">
    <property type="term" value="C:GATOR1 complex"/>
    <property type="evidence" value="ECO:0007669"/>
    <property type="project" value="TreeGrafter"/>
</dbReference>
<protein>
    <submittedName>
        <fullName evidence="3">GATOR complex protein DEPDC5</fullName>
    </submittedName>
</protein>
<dbReference type="Pfam" id="PF12257">
    <property type="entry name" value="IML1"/>
    <property type="match status" value="1"/>
</dbReference>
<evidence type="ECO:0000313" key="3">
    <source>
        <dbReference type="EMBL" id="KAJ8044049.1"/>
    </source>
</evidence>
<dbReference type="SUPFAM" id="SSF46785">
    <property type="entry name" value="Winged helix' DNA-binding domain"/>
    <property type="match status" value="1"/>
</dbReference>
<dbReference type="GO" id="GO:0005765">
    <property type="term" value="C:lysosomal membrane"/>
    <property type="evidence" value="ECO:0007669"/>
    <property type="project" value="TreeGrafter"/>
</dbReference>
<dbReference type="InterPro" id="IPR036390">
    <property type="entry name" value="WH_DNA-bd_sf"/>
</dbReference>
<dbReference type="InterPro" id="IPR027244">
    <property type="entry name" value="IML1"/>
</dbReference>
<dbReference type="PANTHER" id="PTHR13179:SF8">
    <property type="entry name" value="GATOR COMPLEX PROTEIN DEPDC5"/>
    <property type="match status" value="1"/>
</dbReference>
<dbReference type="Pfam" id="PF23013">
    <property type="entry name" value="IML1_N"/>
    <property type="match status" value="1"/>
</dbReference>
<feature type="compositionally biased region" description="Acidic residues" evidence="1">
    <location>
        <begin position="1307"/>
        <end position="1318"/>
    </location>
</feature>